<keyword evidence="1" id="KW-0820">tRNA-binding</keyword>
<protein>
    <recommendedName>
        <fullName evidence="5">Peptidyl-tRNA hydrolase</fullName>
    </recommendedName>
</protein>
<dbReference type="Gene3D" id="3.40.50.1470">
    <property type="entry name" value="Peptidyl-tRNA hydrolase"/>
    <property type="match status" value="1"/>
</dbReference>
<accession>X1HT52</accession>
<gene>
    <name evidence="4" type="ORF">S03H2_45732</name>
</gene>
<dbReference type="SUPFAM" id="SSF53178">
    <property type="entry name" value="Peptidyl-tRNA hydrolase-like"/>
    <property type="match status" value="1"/>
</dbReference>
<dbReference type="GO" id="GO:0000049">
    <property type="term" value="F:tRNA binding"/>
    <property type="evidence" value="ECO:0007669"/>
    <property type="project" value="UniProtKB-KW"/>
</dbReference>
<dbReference type="PANTHER" id="PTHR17224">
    <property type="entry name" value="PEPTIDYL-TRNA HYDROLASE"/>
    <property type="match status" value="1"/>
</dbReference>
<sequence length="92" mass="9918">MSRGSGSGGHKGVDSIITHLGSQDFTRIRVGIGRPPMIEGSAEDREADIVAYVLNDFTLEERKTITQVIPKVSEAILSLLSEGLTAAMNKYN</sequence>
<evidence type="ECO:0000256" key="1">
    <source>
        <dbReference type="ARBA" id="ARBA00022555"/>
    </source>
</evidence>
<proteinExistence type="predicted"/>
<evidence type="ECO:0000256" key="2">
    <source>
        <dbReference type="ARBA" id="ARBA00022801"/>
    </source>
</evidence>
<organism evidence="4">
    <name type="scientific">marine sediment metagenome</name>
    <dbReference type="NCBI Taxonomy" id="412755"/>
    <lineage>
        <taxon>unclassified sequences</taxon>
        <taxon>metagenomes</taxon>
        <taxon>ecological metagenomes</taxon>
    </lineage>
</organism>
<name>X1HT52_9ZZZZ</name>
<reference evidence="4" key="1">
    <citation type="journal article" date="2014" name="Front. Microbiol.">
        <title>High frequency of phylogenetically diverse reductive dehalogenase-homologous genes in deep subseafloor sedimentary metagenomes.</title>
        <authorList>
            <person name="Kawai M."/>
            <person name="Futagami T."/>
            <person name="Toyoda A."/>
            <person name="Takaki Y."/>
            <person name="Nishi S."/>
            <person name="Hori S."/>
            <person name="Arai W."/>
            <person name="Tsubouchi T."/>
            <person name="Morono Y."/>
            <person name="Uchiyama I."/>
            <person name="Ito T."/>
            <person name="Fujiyama A."/>
            <person name="Inagaki F."/>
            <person name="Takami H."/>
        </authorList>
    </citation>
    <scope>NUCLEOTIDE SEQUENCE</scope>
    <source>
        <strain evidence="4">Expedition CK06-06</strain>
    </source>
</reference>
<dbReference type="EMBL" id="BARU01028675">
    <property type="protein sequence ID" value="GAH73356.1"/>
    <property type="molecule type" value="Genomic_DNA"/>
</dbReference>
<keyword evidence="2" id="KW-0378">Hydrolase</keyword>
<evidence type="ECO:0000256" key="3">
    <source>
        <dbReference type="ARBA" id="ARBA00022884"/>
    </source>
</evidence>
<dbReference type="InterPro" id="IPR036416">
    <property type="entry name" value="Pept_tRNA_hydro_sf"/>
</dbReference>
<evidence type="ECO:0000313" key="4">
    <source>
        <dbReference type="EMBL" id="GAH73356.1"/>
    </source>
</evidence>
<dbReference type="Pfam" id="PF01195">
    <property type="entry name" value="Pept_tRNA_hydro"/>
    <property type="match status" value="1"/>
</dbReference>
<keyword evidence="3" id="KW-0694">RNA-binding</keyword>
<dbReference type="InterPro" id="IPR001328">
    <property type="entry name" value="Pept_tRNA_hydro"/>
</dbReference>
<comment type="caution">
    <text evidence="4">The sequence shown here is derived from an EMBL/GenBank/DDBJ whole genome shotgun (WGS) entry which is preliminary data.</text>
</comment>
<evidence type="ECO:0008006" key="5">
    <source>
        <dbReference type="Google" id="ProtNLM"/>
    </source>
</evidence>
<dbReference type="GO" id="GO:0004045">
    <property type="term" value="F:peptidyl-tRNA hydrolase activity"/>
    <property type="evidence" value="ECO:0007669"/>
    <property type="project" value="InterPro"/>
</dbReference>
<dbReference type="AlphaFoldDB" id="X1HT52"/>
<dbReference type="PANTHER" id="PTHR17224:SF1">
    <property type="entry name" value="PEPTIDYL-TRNA HYDROLASE"/>
    <property type="match status" value="1"/>
</dbReference>